<proteinExistence type="predicted"/>
<sequence>MQSIHASEFATSGSINIALTLNFHVAHKSQEVNDIEDIRDDMAFCLEQSTIVTLENSWTTNLTTSSASTLSNMGSNSSSNIDECFKTVFQFITPKGKKNKSKKAKKDASQDDNNEQLVTHV</sequence>
<protein>
    <submittedName>
        <fullName evidence="2">Uncharacterized protein</fullName>
    </submittedName>
</protein>
<accession>A0A4Y2THG3</accession>
<evidence type="ECO:0000313" key="2">
    <source>
        <dbReference type="EMBL" id="GBN98545.1"/>
    </source>
</evidence>
<name>A0A4Y2THG3_ARAVE</name>
<gene>
    <name evidence="2" type="ORF">AVEN_125547_1</name>
</gene>
<dbReference type="EMBL" id="BGPR01027778">
    <property type="protein sequence ID" value="GBN98545.1"/>
    <property type="molecule type" value="Genomic_DNA"/>
</dbReference>
<dbReference type="AlphaFoldDB" id="A0A4Y2THG3"/>
<organism evidence="2 3">
    <name type="scientific">Araneus ventricosus</name>
    <name type="common">Orbweaver spider</name>
    <name type="synonym">Epeira ventricosa</name>
    <dbReference type="NCBI Taxonomy" id="182803"/>
    <lineage>
        <taxon>Eukaryota</taxon>
        <taxon>Metazoa</taxon>
        <taxon>Ecdysozoa</taxon>
        <taxon>Arthropoda</taxon>
        <taxon>Chelicerata</taxon>
        <taxon>Arachnida</taxon>
        <taxon>Araneae</taxon>
        <taxon>Araneomorphae</taxon>
        <taxon>Entelegynae</taxon>
        <taxon>Araneoidea</taxon>
        <taxon>Araneidae</taxon>
        <taxon>Araneus</taxon>
    </lineage>
</organism>
<feature type="region of interest" description="Disordered" evidence="1">
    <location>
        <begin position="94"/>
        <end position="121"/>
    </location>
</feature>
<reference evidence="2 3" key="1">
    <citation type="journal article" date="2019" name="Sci. Rep.">
        <title>Orb-weaving spider Araneus ventricosus genome elucidates the spidroin gene catalogue.</title>
        <authorList>
            <person name="Kono N."/>
            <person name="Nakamura H."/>
            <person name="Ohtoshi R."/>
            <person name="Moran D.A.P."/>
            <person name="Shinohara A."/>
            <person name="Yoshida Y."/>
            <person name="Fujiwara M."/>
            <person name="Mori M."/>
            <person name="Tomita M."/>
            <person name="Arakawa K."/>
        </authorList>
    </citation>
    <scope>NUCLEOTIDE SEQUENCE [LARGE SCALE GENOMIC DNA]</scope>
</reference>
<feature type="compositionally biased region" description="Basic residues" evidence="1">
    <location>
        <begin position="95"/>
        <end position="105"/>
    </location>
</feature>
<evidence type="ECO:0000256" key="1">
    <source>
        <dbReference type="SAM" id="MobiDB-lite"/>
    </source>
</evidence>
<keyword evidence="3" id="KW-1185">Reference proteome</keyword>
<evidence type="ECO:0000313" key="3">
    <source>
        <dbReference type="Proteomes" id="UP000499080"/>
    </source>
</evidence>
<dbReference type="Proteomes" id="UP000499080">
    <property type="component" value="Unassembled WGS sequence"/>
</dbReference>
<comment type="caution">
    <text evidence="2">The sequence shown here is derived from an EMBL/GenBank/DDBJ whole genome shotgun (WGS) entry which is preliminary data.</text>
</comment>